<organism evidence="2 3">
    <name type="scientific">Coptotermes formosanus</name>
    <name type="common">Formosan subterranean termite</name>
    <dbReference type="NCBI Taxonomy" id="36987"/>
    <lineage>
        <taxon>Eukaryota</taxon>
        <taxon>Metazoa</taxon>
        <taxon>Ecdysozoa</taxon>
        <taxon>Arthropoda</taxon>
        <taxon>Hexapoda</taxon>
        <taxon>Insecta</taxon>
        <taxon>Pterygota</taxon>
        <taxon>Neoptera</taxon>
        <taxon>Polyneoptera</taxon>
        <taxon>Dictyoptera</taxon>
        <taxon>Blattodea</taxon>
        <taxon>Blattoidea</taxon>
        <taxon>Termitoidae</taxon>
        <taxon>Rhinotermitidae</taxon>
        <taxon>Coptotermes</taxon>
    </lineage>
</organism>
<dbReference type="EMBL" id="BLKM01003593">
    <property type="protein sequence ID" value="GFG29195.1"/>
    <property type="molecule type" value="Genomic_DNA"/>
</dbReference>
<name>A0A6L2PF67_COPFO</name>
<dbReference type="OrthoDB" id="75807at2759"/>
<dbReference type="Pfam" id="PF13843">
    <property type="entry name" value="DDE_Tnp_1_7"/>
    <property type="match status" value="1"/>
</dbReference>
<dbReference type="Proteomes" id="UP000502823">
    <property type="component" value="Unassembled WGS sequence"/>
</dbReference>
<protein>
    <recommendedName>
        <fullName evidence="1">PiggyBac transposable element-derived protein domain-containing protein</fullName>
    </recommendedName>
</protein>
<accession>A0A6L2PF67</accession>
<feature type="domain" description="PiggyBac transposable element-derived protein" evidence="1">
    <location>
        <begin position="2"/>
        <end position="79"/>
    </location>
</feature>
<reference evidence="3" key="1">
    <citation type="submission" date="2020-01" db="EMBL/GenBank/DDBJ databases">
        <title>Draft genome sequence of the Termite Coptotermes fromosanus.</title>
        <authorList>
            <person name="Itakura S."/>
            <person name="Yosikawa Y."/>
            <person name="Umezawa K."/>
        </authorList>
    </citation>
    <scope>NUCLEOTIDE SEQUENCE [LARGE SCALE GENOMIC DNA]</scope>
</reference>
<keyword evidence="3" id="KW-1185">Reference proteome</keyword>
<comment type="caution">
    <text evidence="2">The sequence shown here is derived from an EMBL/GenBank/DDBJ whole genome shotgun (WGS) entry which is preliminary data.</text>
</comment>
<dbReference type="AlphaFoldDB" id="A0A6L2PF67"/>
<dbReference type="InParanoid" id="A0A6L2PF67"/>
<proteinExistence type="predicted"/>
<evidence type="ECO:0000313" key="3">
    <source>
        <dbReference type="Proteomes" id="UP000502823"/>
    </source>
</evidence>
<sequence>MQNITTDENLMKFCGRLSFVKFNSINYACVSKEYYKSCKSSNGYCTQFGTYSGQKVGSEGLLLHKAAVVMELTAPYKSKH</sequence>
<dbReference type="InterPro" id="IPR029526">
    <property type="entry name" value="PGBD"/>
</dbReference>
<gene>
    <name evidence="2" type="ORF">Cfor_05011</name>
</gene>
<evidence type="ECO:0000313" key="2">
    <source>
        <dbReference type="EMBL" id="GFG29195.1"/>
    </source>
</evidence>
<evidence type="ECO:0000259" key="1">
    <source>
        <dbReference type="Pfam" id="PF13843"/>
    </source>
</evidence>